<dbReference type="HOGENOM" id="CLU_2182261_0_0_5"/>
<dbReference type="STRING" id="1515612.SKP52_23345"/>
<sequence>MQNLNNVAAERLQKVVPAAEAQIDGALIAVSSLMAEVVTARRDTAGVPAAKGHATIRRIAEAQLALVGVSGDILRVHGDLADIGRETSGLDLHECPAVAEAGPAKIALVS</sequence>
<gene>
    <name evidence="1" type="ORF">SKP52_23345</name>
</gene>
<evidence type="ECO:0000313" key="2">
    <source>
        <dbReference type="Proteomes" id="UP000030907"/>
    </source>
</evidence>
<dbReference type="RefSeq" id="WP_052181967.1">
    <property type="nucleotide sequence ID" value="NZ_CP009122.1"/>
</dbReference>
<reference evidence="1 2" key="1">
    <citation type="journal article" date="2015" name="Int. J. Syst. Evol. Microbiol.">
        <title>Description of Sphingopyxis fribergensis sp. nov. - a soil bacterium with the ability to degrade styrene and phenylacetic acid.</title>
        <authorList>
            <person name="Oelschlagel M."/>
            <person name="Ruckert C."/>
            <person name="Kalinowski J."/>
            <person name="Schmidt G."/>
            <person name="Schlomann M."/>
            <person name="Tischler D."/>
        </authorList>
    </citation>
    <scope>NUCLEOTIDE SEQUENCE [LARGE SCALE GENOMIC DNA]</scope>
    <source>
        <strain evidence="1 2">Kp5.2</strain>
    </source>
</reference>
<dbReference type="KEGG" id="sphk:SKP52_23345"/>
<name>A0A0A7PN32_9SPHN</name>
<proteinExistence type="predicted"/>
<protein>
    <submittedName>
        <fullName evidence="1">Uncharacterized protein</fullName>
    </submittedName>
</protein>
<dbReference type="Proteomes" id="UP000030907">
    <property type="component" value="Chromosome"/>
</dbReference>
<organism evidence="1 2">
    <name type="scientific">Sphingopyxis fribergensis</name>
    <dbReference type="NCBI Taxonomy" id="1515612"/>
    <lineage>
        <taxon>Bacteria</taxon>
        <taxon>Pseudomonadati</taxon>
        <taxon>Pseudomonadota</taxon>
        <taxon>Alphaproteobacteria</taxon>
        <taxon>Sphingomonadales</taxon>
        <taxon>Sphingomonadaceae</taxon>
        <taxon>Sphingopyxis</taxon>
    </lineage>
</organism>
<evidence type="ECO:0000313" key="1">
    <source>
        <dbReference type="EMBL" id="AJA11511.1"/>
    </source>
</evidence>
<dbReference type="AlphaFoldDB" id="A0A0A7PN32"/>
<accession>A0A0A7PN32</accession>
<keyword evidence="2" id="KW-1185">Reference proteome</keyword>
<dbReference type="EMBL" id="CP009122">
    <property type="protein sequence ID" value="AJA11511.1"/>
    <property type="molecule type" value="Genomic_DNA"/>
</dbReference>
<dbReference type="OrthoDB" id="7408536at2"/>